<keyword evidence="2" id="KW-1185">Reference proteome</keyword>
<name>A0ABN2VT71_9ACTN</name>
<dbReference type="Proteomes" id="UP001501480">
    <property type="component" value="Unassembled WGS sequence"/>
</dbReference>
<proteinExistence type="predicted"/>
<accession>A0ABN2VT71</accession>
<protein>
    <recommendedName>
        <fullName evidence="3">ABC transporter permease</fullName>
    </recommendedName>
</protein>
<evidence type="ECO:0008006" key="3">
    <source>
        <dbReference type="Google" id="ProtNLM"/>
    </source>
</evidence>
<organism evidence="1 2">
    <name type="scientific">Aeromicrobium halocynthiae</name>
    <dbReference type="NCBI Taxonomy" id="560557"/>
    <lineage>
        <taxon>Bacteria</taxon>
        <taxon>Bacillati</taxon>
        <taxon>Actinomycetota</taxon>
        <taxon>Actinomycetes</taxon>
        <taxon>Propionibacteriales</taxon>
        <taxon>Nocardioidaceae</taxon>
        <taxon>Aeromicrobium</taxon>
    </lineage>
</organism>
<dbReference type="EMBL" id="BAAAPY010000001">
    <property type="protein sequence ID" value="GAA2071659.1"/>
    <property type="molecule type" value="Genomic_DNA"/>
</dbReference>
<evidence type="ECO:0000313" key="2">
    <source>
        <dbReference type="Proteomes" id="UP001501480"/>
    </source>
</evidence>
<reference evidence="1 2" key="1">
    <citation type="journal article" date="2019" name="Int. J. Syst. Evol. Microbiol.">
        <title>The Global Catalogue of Microorganisms (GCM) 10K type strain sequencing project: providing services to taxonomists for standard genome sequencing and annotation.</title>
        <authorList>
            <consortium name="The Broad Institute Genomics Platform"/>
            <consortium name="The Broad Institute Genome Sequencing Center for Infectious Disease"/>
            <person name="Wu L."/>
            <person name="Ma J."/>
        </authorList>
    </citation>
    <scope>NUCLEOTIDE SEQUENCE [LARGE SCALE GENOMIC DNA]</scope>
    <source>
        <strain evidence="1 2">JCM 15749</strain>
    </source>
</reference>
<sequence>MTHVADATAAGLQRVGARPTLGRYLLEVWRRRAFVMTLARFRTQAENDRDRPGIAWVVLRPLLDAGIYGLIFGWVLQTSRDLEDVAAAPGTPAETKRRHDRSR</sequence>
<comment type="caution">
    <text evidence="1">The sequence shown here is derived from an EMBL/GenBank/DDBJ whole genome shotgun (WGS) entry which is preliminary data.</text>
</comment>
<dbReference type="RefSeq" id="WP_344324349.1">
    <property type="nucleotide sequence ID" value="NZ_BAAAPY010000001.1"/>
</dbReference>
<evidence type="ECO:0000313" key="1">
    <source>
        <dbReference type="EMBL" id="GAA2071659.1"/>
    </source>
</evidence>
<gene>
    <name evidence="1" type="ORF">GCM10009821_06960</name>
</gene>